<dbReference type="GeneID" id="26908952"/>
<dbReference type="SUPFAM" id="SSF52047">
    <property type="entry name" value="RNI-like"/>
    <property type="match status" value="1"/>
</dbReference>
<sequence length="432" mass="47437">MGCEQSSLKPKKAAKTGKKKNTKATDAAKTGENAANTKDAGEGKGRLKKSDSLEIPVPGTEPVREEERGASSRPRSVAHTAKGGRNGTDDSPSRGRGGSARHDPSDGRPSPPCPIELQTILDEMSDRASMSTSSSTPQLFRISPTTRDEVEPGTWLWWRLEVRREHVTKDGYSRVQLQDIANRLTCQHDDNPESVDLDFSNCYMERTAPYVLGRLLASAQLRELRWITSLRLDGNYFTDDGFGAMLAVMSAENETQTILPLLRQLYLNNMNLDSSSATGLLAYLFPVDRSATRRLPSDSALRIADSRVARPSEAFIPGNRHGPRVPLFPSLSVLSLSDNPGLGTGGLIQLLRNLLAVHYEPNIIALVDLSRCGVSKAAARLFREYFDQLPRAMEMGCYPVVPRRFVLSGNPHGISDPHKIYSPEDTGVQLVL</sequence>
<name>A0A0M9FT86_LEPPY</name>
<dbReference type="OrthoDB" id="272279at2759"/>
<dbReference type="RefSeq" id="XP_015653834.1">
    <property type="nucleotide sequence ID" value="XM_015807752.1"/>
</dbReference>
<evidence type="ECO:0000256" key="1">
    <source>
        <dbReference type="SAM" id="MobiDB-lite"/>
    </source>
</evidence>
<dbReference type="EMBL" id="LGTL01000025">
    <property type="protein sequence ID" value="KPA75395.1"/>
    <property type="molecule type" value="Genomic_DNA"/>
</dbReference>
<feature type="region of interest" description="Disordered" evidence="1">
    <location>
        <begin position="1"/>
        <end position="115"/>
    </location>
</feature>
<dbReference type="VEuPathDB" id="TriTrypDB:LpyrH10_25_1660"/>
<reference evidence="3 4" key="1">
    <citation type="submission" date="2015-07" db="EMBL/GenBank/DDBJ databases">
        <title>High-quality genome of monoxenous trypanosomatid Leptomonas pyrrhocoris.</title>
        <authorList>
            <person name="Flegontov P."/>
            <person name="Butenko A."/>
            <person name="Firsov S."/>
            <person name="Vlcek C."/>
            <person name="Logacheva M.D."/>
            <person name="Field M."/>
            <person name="Filatov D."/>
            <person name="Flegontova O."/>
            <person name="Gerasimov E."/>
            <person name="Jackson A.P."/>
            <person name="Kelly S."/>
            <person name="Opperdoes F."/>
            <person name="O'Reilly A."/>
            <person name="Votypka J."/>
            <person name="Yurchenko V."/>
            <person name="Lukes J."/>
        </authorList>
    </citation>
    <scope>NUCLEOTIDE SEQUENCE [LARGE SCALE GENOMIC DNA]</scope>
    <source>
        <strain evidence="3">H10</strain>
    </source>
</reference>
<feature type="domain" description="Leucine-rich" evidence="2">
    <location>
        <begin position="155"/>
        <end position="422"/>
    </location>
</feature>
<organism evidence="3 4">
    <name type="scientific">Leptomonas pyrrhocoris</name>
    <name type="common">Firebug parasite</name>
    <dbReference type="NCBI Taxonomy" id="157538"/>
    <lineage>
        <taxon>Eukaryota</taxon>
        <taxon>Discoba</taxon>
        <taxon>Euglenozoa</taxon>
        <taxon>Kinetoplastea</taxon>
        <taxon>Metakinetoplastina</taxon>
        <taxon>Trypanosomatida</taxon>
        <taxon>Trypanosomatidae</taxon>
        <taxon>Leishmaniinae</taxon>
        <taxon>Leptomonas</taxon>
    </lineage>
</organism>
<dbReference type="EMBL" id="LGTL01000025">
    <property type="protein sequence ID" value="KPA75396.1"/>
    <property type="molecule type" value="Genomic_DNA"/>
</dbReference>
<comment type="caution">
    <text evidence="3">The sequence shown here is derived from an EMBL/GenBank/DDBJ whole genome shotgun (WGS) entry which is preliminary data.</text>
</comment>
<dbReference type="InterPro" id="IPR032675">
    <property type="entry name" value="LRR_dom_sf"/>
</dbReference>
<dbReference type="InterPro" id="IPR058820">
    <property type="entry name" value="LRR_16"/>
</dbReference>
<evidence type="ECO:0000313" key="4">
    <source>
        <dbReference type="Proteomes" id="UP000037923"/>
    </source>
</evidence>
<dbReference type="RefSeq" id="XP_015653835.1">
    <property type="nucleotide sequence ID" value="XM_015807753.1"/>
</dbReference>
<evidence type="ECO:0000259" key="2">
    <source>
        <dbReference type="Pfam" id="PF26020"/>
    </source>
</evidence>
<dbReference type="Proteomes" id="UP000037923">
    <property type="component" value="Unassembled WGS sequence"/>
</dbReference>
<accession>A0A0M9FT86</accession>
<dbReference type="AlphaFoldDB" id="A0A0M9FT86"/>
<dbReference type="Pfam" id="PF26020">
    <property type="entry name" value="LRR_16"/>
    <property type="match status" value="1"/>
</dbReference>
<evidence type="ECO:0000313" key="3">
    <source>
        <dbReference type="EMBL" id="KPA75396.1"/>
    </source>
</evidence>
<proteinExistence type="predicted"/>
<dbReference type="OMA" id="GTWEWWY"/>
<gene>
    <name evidence="3" type="ORF">ABB37_08668</name>
</gene>
<keyword evidence="4" id="KW-1185">Reference proteome</keyword>
<protein>
    <recommendedName>
        <fullName evidence="2">Leucine-rich domain-containing protein</fullName>
    </recommendedName>
</protein>
<feature type="compositionally biased region" description="Basic and acidic residues" evidence="1">
    <location>
        <begin position="39"/>
        <end position="52"/>
    </location>
</feature>
<dbReference type="Gene3D" id="3.80.10.10">
    <property type="entry name" value="Ribonuclease Inhibitor"/>
    <property type="match status" value="1"/>
</dbReference>
<feature type="compositionally biased region" description="Basic residues" evidence="1">
    <location>
        <begin position="9"/>
        <end position="22"/>
    </location>
</feature>